<keyword evidence="4 7" id="KW-0812">Transmembrane</keyword>
<dbReference type="PANTHER" id="PTHR19139">
    <property type="entry name" value="AQUAPORIN TRANSPORTER"/>
    <property type="match status" value="1"/>
</dbReference>
<evidence type="ECO:0000256" key="2">
    <source>
        <dbReference type="ARBA" id="ARBA00006175"/>
    </source>
</evidence>
<name>A0A226EJ55_FOLCA</name>
<dbReference type="Gene3D" id="1.20.1080.10">
    <property type="entry name" value="Glycerol uptake facilitator protein"/>
    <property type="match status" value="1"/>
</dbReference>
<evidence type="ECO:0000313" key="10">
    <source>
        <dbReference type="Proteomes" id="UP000198287"/>
    </source>
</evidence>
<dbReference type="PRINTS" id="PR00783">
    <property type="entry name" value="MINTRINSICP"/>
</dbReference>
<feature type="transmembrane region" description="Helical" evidence="8">
    <location>
        <begin position="90"/>
        <end position="110"/>
    </location>
</feature>
<keyword evidence="10" id="KW-1185">Reference proteome</keyword>
<sequence>MALEGRLTTLQTKVDLLLELVKEREGKTLGGESTKQEKVDDYLSQPIRSPQAEIRSLELWKSVVAECLGTLCYVFFVCGVSIPWTGHFPPFLSIAIASALAYGALTYLFPGSHLNPTFTLALASIKCISPLRSILFVTAQAGGAIAGASYLYGASIRRVRYETITYFTNLALLHKPHHDDCYALTTQRQSYAKENKDWLDSQTGKATSSWKYITTKDDDDDDDDKVNATVEVQVTN</sequence>
<evidence type="ECO:0000256" key="8">
    <source>
        <dbReference type="SAM" id="Phobius"/>
    </source>
</evidence>
<dbReference type="Pfam" id="PF00230">
    <property type="entry name" value="MIP"/>
    <property type="match status" value="1"/>
</dbReference>
<evidence type="ECO:0000256" key="6">
    <source>
        <dbReference type="ARBA" id="ARBA00023136"/>
    </source>
</evidence>
<dbReference type="EMBL" id="LNIX01000003">
    <property type="protein sequence ID" value="OXA57725.1"/>
    <property type="molecule type" value="Genomic_DNA"/>
</dbReference>
<feature type="transmembrane region" description="Helical" evidence="8">
    <location>
        <begin position="131"/>
        <end position="152"/>
    </location>
</feature>
<proteinExistence type="inferred from homology"/>
<evidence type="ECO:0000256" key="3">
    <source>
        <dbReference type="ARBA" id="ARBA00022448"/>
    </source>
</evidence>
<dbReference type="OrthoDB" id="3222at2759"/>
<comment type="similarity">
    <text evidence="2 7">Belongs to the MIP/aquaporin (TC 1.A.8) family.</text>
</comment>
<evidence type="ECO:0000256" key="7">
    <source>
        <dbReference type="RuleBase" id="RU000477"/>
    </source>
</evidence>
<accession>A0A226EJ55</accession>
<dbReference type="InterPro" id="IPR034294">
    <property type="entry name" value="Aquaporin_transptr"/>
</dbReference>
<evidence type="ECO:0000256" key="5">
    <source>
        <dbReference type="ARBA" id="ARBA00022989"/>
    </source>
</evidence>
<organism evidence="9 10">
    <name type="scientific">Folsomia candida</name>
    <name type="common">Springtail</name>
    <dbReference type="NCBI Taxonomy" id="158441"/>
    <lineage>
        <taxon>Eukaryota</taxon>
        <taxon>Metazoa</taxon>
        <taxon>Ecdysozoa</taxon>
        <taxon>Arthropoda</taxon>
        <taxon>Hexapoda</taxon>
        <taxon>Collembola</taxon>
        <taxon>Entomobryomorpha</taxon>
        <taxon>Isotomoidea</taxon>
        <taxon>Isotomidae</taxon>
        <taxon>Proisotominae</taxon>
        <taxon>Folsomia</taxon>
    </lineage>
</organism>
<evidence type="ECO:0000256" key="4">
    <source>
        <dbReference type="ARBA" id="ARBA00022692"/>
    </source>
</evidence>
<feature type="transmembrane region" description="Helical" evidence="8">
    <location>
        <begin position="63"/>
        <end position="84"/>
    </location>
</feature>
<comment type="subcellular location">
    <subcellularLocation>
        <location evidence="1">Membrane</location>
        <topology evidence="1">Multi-pass membrane protein</topology>
    </subcellularLocation>
</comment>
<dbReference type="SUPFAM" id="SSF81338">
    <property type="entry name" value="Aquaporin-like"/>
    <property type="match status" value="1"/>
</dbReference>
<evidence type="ECO:0000256" key="1">
    <source>
        <dbReference type="ARBA" id="ARBA00004141"/>
    </source>
</evidence>
<dbReference type="STRING" id="158441.A0A226EJ55"/>
<dbReference type="AlphaFoldDB" id="A0A226EJ55"/>
<dbReference type="InterPro" id="IPR022357">
    <property type="entry name" value="MIP_CS"/>
</dbReference>
<comment type="caution">
    <text evidence="9">The sequence shown here is derived from an EMBL/GenBank/DDBJ whole genome shotgun (WGS) entry which is preliminary data.</text>
</comment>
<dbReference type="InterPro" id="IPR000425">
    <property type="entry name" value="MIP"/>
</dbReference>
<dbReference type="PROSITE" id="PS00221">
    <property type="entry name" value="MIP"/>
    <property type="match status" value="1"/>
</dbReference>
<protein>
    <submittedName>
        <fullName evidence="9">Neurogenic protein big brain</fullName>
    </submittedName>
</protein>
<evidence type="ECO:0000313" key="9">
    <source>
        <dbReference type="EMBL" id="OXA57725.1"/>
    </source>
</evidence>
<dbReference type="Proteomes" id="UP000198287">
    <property type="component" value="Unassembled WGS sequence"/>
</dbReference>
<dbReference type="GO" id="GO:0015250">
    <property type="term" value="F:water channel activity"/>
    <property type="evidence" value="ECO:0007669"/>
    <property type="project" value="TreeGrafter"/>
</dbReference>
<dbReference type="PANTHER" id="PTHR19139:SF268">
    <property type="entry name" value="NEUROGENIC PROTEIN BIG BRAIN"/>
    <property type="match status" value="1"/>
</dbReference>
<dbReference type="OMA" id="GHFPPFL"/>
<keyword evidence="6 8" id="KW-0472">Membrane</keyword>
<dbReference type="InterPro" id="IPR023271">
    <property type="entry name" value="Aquaporin-like"/>
</dbReference>
<reference evidence="9 10" key="1">
    <citation type="submission" date="2015-12" db="EMBL/GenBank/DDBJ databases">
        <title>The genome of Folsomia candida.</title>
        <authorList>
            <person name="Faddeeva A."/>
            <person name="Derks M.F."/>
            <person name="Anvar Y."/>
            <person name="Smit S."/>
            <person name="Van Straalen N."/>
            <person name="Roelofs D."/>
        </authorList>
    </citation>
    <scope>NUCLEOTIDE SEQUENCE [LARGE SCALE GENOMIC DNA]</scope>
    <source>
        <strain evidence="9 10">VU population</strain>
        <tissue evidence="9">Whole body</tissue>
    </source>
</reference>
<gene>
    <name evidence="9" type="ORF">Fcan01_08237</name>
</gene>
<dbReference type="GO" id="GO:0005886">
    <property type="term" value="C:plasma membrane"/>
    <property type="evidence" value="ECO:0007669"/>
    <property type="project" value="TreeGrafter"/>
</dbReference>
<keyword evidence="5 8" id="KW-1133">Transmembrane helix</keyword>
<keyword evidence="3 7" id="KW-0813">Transport</keyword>